<sequence length="296" mass="32999">MIPLAMLLVLIGDGPADTLGRKMLPVYFKDAREYSIAVASAPDKPLELKPEPVFEWSNPARNGGQQGVIFVWLRDGRPAAFGCIFSSPSPSPAYPGGHRIEHEFHALDPERLVVTRDSFNQWKPKEGLARAVLPDAGTPADSAATRLLQMRGLAKEFTGHTIDHGNKRWDLRPLPTPLYRYPTAKTGVVDGAVFALVSDAGTDPEVLLVLEAREKDGKLQWEYACGRFYDWEIHVQRKGRDAFTSIPSDTNPYPYNPAHTYRTYPDKIVTTDGKILARVRQTEKNMYGDIVPVEAK</sequence>
<dbReference type="Proteomes" id="UP000214646">
    <property type="component" value="Unassembled WGS sequence"/>
</dbReference>
<dbReference type="OrthoDB" id="279521at2"/>
<gene>
    <name evidence="1" type="ORF">FRUB_02643</name>
</gene>
<dbReference type="RefSeq" id="WP_088253952.1">
    <property type="nucleotide sequence ID" value="NZ_NIDE01000004.1"/>
</dbReference>
<dbReference type="AlphaFoldDB" id="A0A225DTW2"/>
<comment type="caution">
    <text evidence="1">The sequence shown here is derived from an EMBL/GenBank/DDBJ whole genome shotgun (WGS) entry which is preliminary data.</text>
</comment>
<proteinExistence type="predicted"/>
<reference evidence="2" key="1">
    <citation type="submission" date="2017-06" db="EMBL/GenBank/DDBJ databases">
        <title>Genome analysis of Fimbriiglobus ruber SP5, the first member of the order Planctomycetales with confirmed chitinolytic capability.</title>
        <authorList>
            <person name="Ravin N.V."/>
            <person name="Rakitin A.L."/>
            <person name="Ivanova A.A."/>
            <person name="Beletsky A.V."/>
            <person name="Kulichevskaya I.S."/>
            <person name="Mardanov A.V."/>
            <person name="Dedysh S.N."/>
        </authorList>
    </citation>
    <scope>NUCLEOTIDE SEQUENCE [LARGE SCALE GENOMIC DNA]</scope>
    <source>
        <strain evidence="2">SP5</strain>
    </source>
</reference>
<keyword evidence="2" id="KW-1185">Reference proteome</keyword>
<name>A0A225DTW2_9BACT</name>
<accession>A0A225DTW2</accession>
<protein>
    <submittedName>
        <fullName evidence="1">Uncharacterized protein</fullName>
    </submittedName>
</protein>
<dbReference type="EMBL" id="NIDE01000004">
    <property type="protein sequence ID" value="OWK43044.1"/>
    <property type="molecule type" value="Genomic_DNA"/>
</dbReference>
<evidence type="ECO:0000313" key="1">
    <source>
        <dbReference type="EMBL" id="OWK43044.1"/>
    </source>
</evidence>
<organism evidence="1 2">
    <name type="scientific">Fimbriiglobus ruber</name>
    <dbReference type="NCBI Taxonomy" id="1908690"/>
    <lineage>
        <taxon>Bacteria</taxon>
        <taxon>Pseudomonadati</taxon>
        <taxon>Planctomycetota</taxon>
        <taxon>Planctomycetia</taxon>
        <taxon>Gemmatales</taxon>
        <taxon>Gemmataceae</taxon>
        <taxon>Fimbriiglobus</taxon>
    </lineage>
</organism>
<evidence type="ECO:0000313" key="2">
    <source>
        <dbReference type="Proteomes" id="UP000214646"/>
    </source>
</evidence>